<keyword evidence="3 6" id="KW-0597">Phosphoprotein</keyword>
<dbReference type="SMART" id="SM00448">
    <property type="entry name" value="REC"/>
    <property type="match status" value="1"/>
</dbReference>
<evidence type="ECO:0000259" key="9">
    <source>
        <dbReference type="PROSITE" id="PS50112"/>
    </source>
</evidence>
<dbReference type="InterPro" id="IPR003594">
    <property type="entry name" value="HATPase_dom"/>
</dbReference>
<dbReference type="Gene3D" id="3.30.565.10">
    <property type="entry name" value="Histidine kinase-like ATPase, C-terminal domain"/>
    <property type="match status" value="1"/>
</dbReference>
<evidence type="ECO:0000313" key="12">
    <source>
        <dbReference type="Proteomes" id="UP000245657"/>
    </source>
</evidence>
<protein>
    <recommendedName>
        <fullName evidence="2">histidine kinase</fullName>
        <ecNumber evidence="2">2.7.13.3</ecNumber>
    </recommendedName>
</protein>
<organism evidence="11 12">
    <name type="scientific">Methanospirillum lacunae</name>
    <dbReference type="NCBI Taxonomy" id="668570"/>
    <lineage>
        <taxon>Archaea</taxon>
        <taxon>Methanobacteriati</taxon>
        <taxon>Methanobacteriota</taxon>
        <taxon>Stenosarchaea group</taxon>
        <taxon>Methanomicrobia</taxon>
        <taxon>Methanomicrobiales</taxon>
        <taxon>Methanospirillaceae</taxon>
        <taxon>Methanospirillum</taxon>
    </lineage>
</organism>
<dbReference type="PANTHER" id="PTHR43304">
    <property type="entry name" value="PHYTOCHROME-LIKE PROTEIN CPH1"/>
    <property type="match status" value="1"/>
</dbReference>
<reference evidence="11 12" key="1">
    <citation type="submission" date="2018-05" db="EMBL/GenBank/DDBJ databases">
        <title>Draft genome of Methanospirillum lacunae Ki8-1.</title>
        <authorList>
            <person name="Dueholm M.S."/>
            <person name="Nielsen P.H."/>
            <person name="Bakmann L.F."/>
            <person name="Otzen D.E."/>
        </authorList>
    </citation>
    <scope>NUCLEOTIDE SEQUENCE [LARGE SCALE GENOMIC DNA]</scope>
    <source>
        <strain evidence="11 12">Ki8-1</strain>
    </source>
</reference>
<keyword evidence="4" id="KW-0808">Transferase</keyword>
<feature type="domain" description="PAC" evidence="10">
    <location>
        <begin position="231"/>
        <end position="283"/>
    </location>
</feature>
<evidence type="ECO:0000313" key="11">
    <source>
        <dbReference type="EMBL" id="PWR74326.1"/>
    </source>
</evidence>
<sequence>MSGKDCNPSYPEQYSILYVDDEPDLLNTGKCFIEKTEGFKVHTISSAIKALECSDLLIYDAIVSDYQMPGMDGITFLKEVRKRYKDIPFILFTGRGREEIVIEAINNGANYYVQKGGDPVSLFVELVHKIRLAVDHNRANNQISRLDEYQKKLATAMNLINVVSWECDAVSHIFTFDDRFFAMYGTSADREGGNQISTDQYVKDFIHPDDREYVLSEVRRVFKNPDPQAVTYIEHRIIRRDGEVRNILVGTGIVRDANGCIIRTYGANQDITERIKTELALKRAYRQINLLTRVTRHDILNNLSVLYMQLDAARTNCPDSHFNEYLKKMEDVVDIIQSRIEFTRIYQELGAEKPSWISLSSILPDSDSSITISYEPIICTISILVDPLVKTIFDIFLDNSKRHGEHVKDIKIMAKESENTLLIIWEDNGVGISDNEKNQIFEQGYGKHTGLGLFLVKEILFLTGISIQETGIFGSGARFEILIPKGSYRFNL</sequence>
<dbReference type="InterPro" id="IPR005467">
    <property type="entry name" value="His_kinase_dom"/>
</dbReference>
<dbReference type="Gene3D" id="3.30.450.20">
    <property type="entry name" value="PAS domain"/>
    <property type="match status" value="1"/>
</dbReference>
<dbReference type="AlphaFoldDB" id="A0A2V2N9K8"/>
<feature type="domain" description="Response regulatory" evidence="8">
    <location>
        <begin position="15"/>
        <end position="130"/>
    </location>
</feature>
<dbReference type="GO" id="GO:0004673">
    <property type="term" value="F:protein histidine kinase activity"/>
    <property type="evidence" value="ECO:0007669"/>
    <property type="project" value="UniProtKB-EC"/>
</dbReference>
<dbReference type="InterPro" id="IPR004358">
    <property type="entry name" value="Sig_transdc_His_kin-like_C"/>
</dbReference>
<dbReference type="EMBL" id="QGMY01000002">
    <property type="protein sequence ID" value="PWR74326.1"/>
    <property type="molecule type" value="Genomic_DNA"/>
</dbReference>
<feature type="domain" description="PAS" evidence="9">
    <location>
        <begin position="149"/>
        <end position="225"/>
    </location>
</feature>
<dbReference type="InterPro" id="IPR013655">
    <property type="entry name" value="PAS_fold_3"/>
</dbReference>
<evidence type="ECO:0000256" key="5">
    <source>
        <dbReference type="ARBA" id="ARBA00022777"/>
    </source>
</evidence>
<evidence type="ECO:0000256" key="3">
    <source>
        <dbReference type="ARBA" id="ARBA00022553"/>
    </source>
</evidence>
<dbReference type="Pfam" id="PF08447">
    <property type="entry name" value="PAS_3"/>
    <property type="match status" value="1"/>
</dbReference>
<dbReference type="SMART" id="SM00086">
    <property type="entry name" value="PAC"/>
    <property type="match status" value="1"/>
</dbReference>
<evidence type="ECO:0000259" key="7">
    <source>
        <dbReference type="PROSITE" id="PS50109"/>
    </source>
</evidence>
<dbReference type="InterPro" id="IPR036890">
    <property type="entry name" value="HATPase_C_sf"/>
</dbReference>
<dbReference type="Gene3D" id="2.10.70.100">
    <property type="match status" value="1"/>
</dbReference>
<dbReference type="PROSITE" id="PS50110">
    <property type="entry name" value="RESPONSE_REGULATORY"/>
    <property type="match status" value="1"/>
</dbReference>
<dbReference type="OrthoDB" id="8127at2157"/>
<dbReference type="GO" id="GO:0000160">
    <property type="term" value="P:phosphorelay signal transduction system"/>
    <property type="evidence" value="ECO:0007669"/>
    <property type="project" value="InterPro"/>
</dbReference>
<dbReference type="InterPro" id="IPR052162">
    <property type="entry name" value="Sensor_kinase/Photoreceptor"/>
</dbReference>
<dbReference type="GeneID" id="97549707"/>
<dbReference type="PROSITE" id="PS50112">
    <property type="entry name" value="PAS"/>
    <property type="match status" value="1"/>
</dbReference>
<comment type="caution">
    <text evidence="11">The sequence shown here is derived from an EMBL/GenBank/DDBJ whole genome shotgun (WGS) entry which is preliminary data.</text>
</comment>
<name>A0A2V2N9K8_9EURY</name>
<dbReference type="NCBIfam" id="TIGR00229">
    <property type="entry name" value="sensory_box"/>
    <property type="match status" value="1"/>
</dbReference>
<feature type="domain" description="Histidine kinase" evidence="7">
    <location>
        <begin position="389"/>
        <end position="487"/>
    </location>
</feature>
<dbReference type="SUPFAM" id="SSF52172">
    <property type="entry name" value="CheY-like"/>
    <property type="match status" value="1"/>
</dbReference>
<dbReference type="PRINTS" id="PR00344">
    <property type="entry name" value="BCTRLSENSOR"/>
</dbReference>
<dbReference type="Pfam" id="PF02518">
    <property type="entry name" value="HATPase_c"/>
    <property type="match status" value="1"/>
</dbReference>
<evidence type="ECO:0000259" key="8">
    <source>
        <dbReference type="PROSITE" id="PS50110"/>
    </source>
</evidence>
<dbReference type="SUPFAM" id="SSF55785">
    <property type="entry name" value="PYP-like sensor domain (PAS domain)"/>
    <property type="match status" value="1"/>
</dbReference>
<dbReference type="PANTHER" id="PTHR43304:SF1">
    <property type="entry name" value="PAC DOMAIN-CONTAINING PROTEIN"/>
    <property type="match status" value="1"/>
</dbReference>
<keyword evidence="5" id="KW-0418">Kinase</keyword>
<evidence type="ECO:0000256" key="1">
    <source>
        <dbReference type="ARBA" id="ARBA00000085"/>
    </source>
</evidence>
<accession>A0A2V2N9K8</accession>
<dbReference type="PROSITE" id="PS50113">
    <property type="entry name" value="PAC"/>
    <property type="match status" value="1"/>
</dbReference>
<dbReference type="CDD" id="cd00075">
    <property type="entry name" value="HATPase"/>
    <property type="match status" value="1"/>
</dbReference>
<dbReference type="InterPro" id="IPR035965">
    <property type="entry name" value="PAS-like_dom_sf"/>
</dbReference>
<dbReference type="SUPFAM" id="SSF55874">
    <property type="entry name" value="ATPase domain of HSP90 chaperone/DNA topoisomerase II/histidine kinase"/>
    <property type="match status" value="1"/>
</dbReference>
<dbReference type="PROSITE" id="PS50109">
    <property type="entry name" value="HIS_KIN"/>
    <property type="match status" value="1"/>
</dbReference>
<dbReference type="Proteomes" id="UP000245657">
    <property type="component" value="Unassembled WGS sequence"/>
</dbReference>
<evidence type="ECO:0000256" key="6">
    <source>
        <dbReference type="PROSITE-ProRule" id="PRU00169"/>
    </source>
</evidence>
<comment type="catalytic activity">
    <reaction evidence="1">
        <text>ATP + protein L-histidine = ADP + protein N-phospho-L-histidine.</text>
        <dbReference type="EC" id="2.7.13.3"/>
    </reaction>
</comment>
<dbReference type="RefSeq" id="WP_109967605.1">
    <property type="nucleotide sequence ID" value="NZ_CP176093.1"/>
</dbReference>
<proteinExistence type="predicted"/>
<dbReference type="Pfam" id="PF00072">
    <property type="entry name" value="Response_reg"/>
    <property type="match status" value="1"/>
</dbReference>
<dbReference type="CDD" id="cd00130">
    <property type="entry name" value="PAS"/>
    <property type="match status" value="1"/>
</dbReference>
<gene>
    <name evidence="11" type="ORF">DK846_04040</name>
</gene>
<dbReference type="InterPro" id="IPR000700">
    <property type="entry name" value="PAS-assoc_C"/>
</dbReference>
<evidence type="ECO:0000256" key="4">
    <source>
        <dbReference type="ARBA" id="ARBA00022679"/>
    </source>
</evidence>
<evidence type="ECO:0000259" key="10">
    <source>
        <dbReference type="PROSITE" id="PS50113"/>
    </source>
</evidence>
<dbReference type="Gene3D" id="3.40.50.2300">
    <property type="match status" value="1"/>
</dbReference>
<dbReference type="SMART" id="SM00387">
    <property type="entry name" value="HATPase_c"/>
    <property type="match status" value="1"/>
</dbReference>
<dbReference type="InterPro" id="IPR000014">
    <property type="entry name" value="PAS"/>
</dbReference>
<dbReference type="InterPro" id="IPR011006">
    <property type="entry name" value="CheY-like_superfamily"/>
</dbReference>
<dbReference type="EC" id="2.7.13.3" evidence="2"/>
<dbReference type="InterPro" id="IPR001610">
    <property type="entry name" value="PAC"/>
</dbReference>
<feature type="modified residue" description="4-aspartylphosphate" evidence="6">
    <location>
        <position position="65"/>
    </location>
</feature>
<evidence type="ECO:0000256" key="2">
    <source>
        <dbReference type="ARBA" id="ARBA00012438"/>
    </source>
</evidence>
<dbReference type="InterPro" id="IPR001789">
    <property type="entry name" value="Sig_transdc_resp-reg_receiver"/>
</dbReference>
<keyword evidence="12" id="KW-1185">Reference proteome</keyword>